<keyword evidence="4" id="KW-1185">Reference proteome</keyword>
<feature type="region of interest" description="Disordered" evidence="2">
    <location>
        <begin position="166"/>
        <end position="204"/>
    </location>
</feature>
<sequence>MDVDTILKLMAKYSARYYLKALPSAESMTWIEPSGRKGPPMLVIGSIGHRNVLAYLLSRGREVRYCLKHIDNESLPSASEQITCEEVLQQPLVAPFRNIVCKSKFKKRVLSMMVRYYFLSRGHLSSIDAWNDDFGKRFSTILRKMFWISSEGPVLRRIVERSPEPEEADSAYGLPSSSGSGEPKMPRSNVVEQQSPSIGTTDQWYNEADPDLRRLREYLEEHDSLYLLDNIPDAEDVKFVDQTYILEAQPKKLFVGSHAKSGDDIYAYMVRLQLRGFHEIRFYVEGAHGYKTILPAEATGKHRILHPFSKTYPRSIGPSEQADRARLTLMVKWYFIAAGIAKDCVLRETKSYPERLRAALEYIADEMGPAAVKLPEPTATEDVTPDDGSESSYAPEESYNQPALSCEPLPNLPCFPPTFARKSAPSFARRAIFSESPSQPPLRKSSFAKTSNFEETPTLKASSRSAKRSAEDESFHSLTRLIMSQHNLTKHLNDVDHDLEVMDAQFEAFKEKWKRDRAELENKRDKIQEERSALRNMFKKQRLLDTEEE</sequence>
<keyword evidence="1" id="KW-0175">Coiled coil</keyword>
<dbReference type="EMBL" id="JAANER010000002">
    <property type="protein sequence ID" value="KAG9194802.1"/>
    <property type="molecule type" value="Genomic_DNA"/>
</dbReference>
<feature type="region of interest" description="Disordered" evidence="2">
    <location>
        <begin position="374"/>
        <end position="402"/>
    </location>
</feature>
<dbReference type="AlphaFoldDB" id="A0AAD4IH94"/>
<evidence type="ECO:0000256" key="2">
    <source>
        <dbReference type="SAM" id="MobiDB-lite"/>
    </source>
</evidence>
<dbReference type="Proteomes" id="UP001199106">
    <property type="component" value="Unassembled WGS sequence"/>
</dbReference>
<protein>
    <submittedName>
        <fullName evidence="3">Uncharacterized protein</fullName>
    </submittedName>
</protein>
<evidence type="ECO:0000256" key="1">
    <source>
        <dbReference type="SAM" id="Coils"/>
    </source>
</evidence>
<feature type="compositionally biased region" description="Polar residues" evidence="2">
    <location>
        <begin position="190"/>
        <end position="204"/>
    </location>
</feature>
<evidence type="ECO:0000313" key="3">
    <source>
        <dbReference type="EMBL" id="KAG9194802.1"/>
    </source>
</evidence>
<feature type="region of interest" description="Disordered" evidence="2">
    <location>
        <begin position="433"/>
        <end position="471"/>
    </location>
</feature>
<evidence type="ECO:0000313" key="4">
    <source>
        <dbReference type="Proteomes" id="UP001199106"/>
    </source>
</evidence>
<organism evidence="3 4">
    <name type="scientific">Alternaria panax</name>
    <dbReference type="NCBI Taxonomy" id="48097"/>
    <lineage>
        <taxon>Eukaryota</taxon>
        <taxon>Fungi</taxon>
        <taxon>Dikarya</taxon>
        <taxon>Ascomycota</taxon>
        <taxon>Pezizomycotina</taxon>
        <taxon>Dothideomycetes</taxon>
        <taxon>Pleosporomycetidae</taxon>
        <taxon>Pleosporales</taxon>
        <taxon>Pleosporineae</taxon>
        <taxon>Pleosporaceae</taxon>
        <taxon>Alternaria</taxon>
        <taxon>Alternaria sect. Panax</taxon>
    </lineage>
</organism>
<proteinExistence type="predicted"/>
<comment type="caution">
    <text evidence="3">The sequence shown here is derived from an EMBL/GenBank/DDBJ whole genome shotgun (WGS) entry which is preliminary data.</text>
</comment>
<gene>
    <name evidence="3" type="ORF">G6011_04837</name>
</gene>
<accession>A0AAD4IH94</accession>
<reference evidence="3" key="1">
    <citation type="submission" date="2021-07" db="EMBL/GenBank/DDBJ databases">
        <title>Genome Resource of American Ginseng Black Spot Pathogen Alternaria panax.</title>
        <authorList>
            <person name="Qiu C."/>
            <person name="Wang W."/>
            <person name="Liu Z."/>
        </authorList>
    </citation>
    <scope>NUCLEOTIDE SEQUENCE</scope>
    <source>
        <strain evidence="3">BNCC115425</strain>
    </source>
</reference>
<feature type="coiled-coil region" evidence="1">
    <location>
        <begin position="510"/>
        <end position="540"/>
    </location>
</feature>
<name>A0AAD4IH94_9PLEO</name>